<keyword evidence="7" id="KW-0285">Flavoprotein</keyword>
<comment type="function">
    <text evidence="7">Part of the MsrPQ system that repairs oxidized periplasmic proteins containing methionine sulfoxide residues (Met-O), using respiratory chain electrons. Thus protects these proteins from oxidative-stress damage caused by reactive species of oxygen and chlorine generated by the host defense mechanisms. MsrPQ is essential for the maintenance of envelope integrity under bleach stress, rescuing a wide series of structurally unrelated periplasmic proteins from methionine oxidation. MsrQ provides electrons for reduction to the reductase catalytic subunit MsrP, using the quinone pool of the respiratory chain.</text>
</comment>
<proteinExistence type="inferred from homology"/>
<keyword evidence="7" id="KW-0249">Electron transport</keyword>
<dbReference type="EMBL" id="VWRN01000022">
    <property type="protein sequence ID" value="KAA6128662.1"/>
    <property type="molecule type" value="Genomic_DNA"/>
</dbReference>
<dbReference type="GO" id="GO:0020037">
    <property type="term" value="F:heme binding"/>
    <property type="evidence" value="ECO:0007669"/>
    <property type="project" value="UniProtKB-UniRule"/>
</dbReference>
<comment type="subunit">
    <text evidence="7">Heterodimer of a catalytic subunit (MsrP) and a heme-binding subunit (MsrQ).</text>
</comment>
<evidence type="ECO:0000256" key="1">
    <source>
        <dbReference type="ARBA" id="ARBA00004141"/>
    </source>
</evidence>
<accession>A0A5M8B0Q7</accession>
<keyword evidence="11" id="KW-1185">Reference proteome</keyword>
<dbReference type="AlphaFoldDB" id="A0A5M8B0Q7"/>
<dbReference type="GO" id="GO:0030091">
    <property type="term" value="P:protein repair"/>
    <property type="evidence" value="ECO:0007669"/>
    <property type="project" value="UniProtKB-UniRule"/>
</dbReference>
<feature type="compositionally biased region" description="Low complexity" evidence="8">
    <location>
        <begin position="1"/>
        <end position="27"/>
    </location>
</feature>
<dbReference type="PANTHER" id="PTHR36964:SF1">
    <property type="entry name" value="PROTEIN-METHIONINE-SULFOXIDE REDUCTASE HEME-BINDING SUBUNIT MSRQ"/>
    <property type="match status" value="1"/>
</dbReference>
<keyword evidence="5 7" id="KW-0408">Iron</keyword>
<feature type="transmembrane region" description="Helical" evidence="7">
    <location>
        <begin position="213"/>
        <end position="231"/>
    </location>
</feature>
<keyword evidence="7" id="KW-0479">Metal-binding</keyword>
<evidence type="ECO:0000313" key="10">
    <source>
        <dbReference type="EMBL" id="KAA6128662.1"/>
    </source>
</evidence>
<organism evidence="10 11">
    <name type="scientific">Cupriavidus cauae</name>
    <dbReference type="NCBI Taxonomy" id="2608999"/>
    <lineage>
        <taxon>Bacteria</taxon>
        <taxon>Pseudomonadati</taxon>
        <taxon>Pseudomonadota</taxon>
        <taxon>Betaproteobacteria</taxon>
        <taxon>Burkholderiales</taxon>
        <taxon>Burkholderiaceae</taxon>
        <taxon>Cupriavidus</taxon>
    </lineage>
</organism>
<keyword evidence="6 7" id="KW-0472">Membrane</keyword>
<feature type="transmembrane region" description="Helical" evidence="7">
    <location>
        <begin position="47"/>
        <end position="71"/>
    </location>
</feature>
<evidence type="ECO:0000256" key="5">
    <source>
        <dbReference type="ARBA" id="ARBA00023004"/>
    </source>
</evidence>
<feature type="transmembrane region" description="Helical" evidence="7">
    <location>
        <begin position="113"/>
        <end position="130"/>
    </location>
</feature>
<gene>
    <name evidence="7 10" type="primary">msrQ</name>
    <name evidence="10" type="ORF">F1599_06885</name>
</gene>
<name>A0A5M8B0Q7_9BURK</name>
<feature type="transmembrane region" description="Helical" evidence="7">
    <location>
        <begin position="83"/>
        <end position="101"/>
    </location>
</feature>
<keyword evidence="3 7" id="KW-0812">Transmembrane</keyword>
<feature type="region of interest" description="Disordered" evidence="8">
    <location>
        <begin position="1"/>
        <end position="35"/>
    </location>
</feature>
<dbReference type="PANTHER" id="PTHR36964">
    <property type="entry name" value="PROTEIN-METHIONINE-SULFOXIDE REDUCTASE HEME-BINDING SUBUNIT MSRQ"/>
    <property type="match status" value="1"/>
</dbReference>
<comment type="caution">
    <text evidence="10">The sequence shown here is derived from an EMBL/GenBank/DDBJ whole genome shotgun (WGS) entry which is preliminary data.</text>
</comment>
<feature type="transmembrane region" description="Helical" evidence="7">
    <location>
        <begin position="150"/>
        <end position="171"/>
    </location>
</feature>
<keyword evidence="7" id="KW-0288">FMN</keyword>
<evidence type="ECO:0000256" key="7">
    <source>
        <dbReference type="HAMAP-Rule" id="MF_01207"/>
    </source>
</evidence>
<dbReference type="GO" id="GO:0016679">
    <property type="term" value="F:oxidoreductase activity, acting on diphenols and related substances as donors"/>
    <property type="evidence" value="ECO:0007669"/>
    <property type="project" value="TreeGrafter"/>
</dbReference>
<dbReference type="Proteomes" id="UP000324324">
    <property type="component" value="Unassembled WGS sequence"/>
</dbReference>
<evidence type="ECO:0000256" key="3">
    <source>
        <dbReference type="ARBA" id="ARBA00022692"/>
    </source>
</evidence>
<evidence type="ECO:0000313" key="11">
    <source>
        <dbReference type="Proteomes" id="UP000324324"/>
    </source>
</evidence>
<feature type="transmembrane region" description="Helical" evidence="7">
    <location>
        <begin position="183"/>
        <end position="201"/>
    </location>
</feature>
<dbReference type="GO" id="GO:0009055">
    <property type="term" value="F:electron transfer activity"/>
    <property type="evidence" value="ECO:0007669"/>
    <property type="project" value="UniProtKB-UniRule"/>
</dbReference>
<sequence>MPSTDTTPAAPPGATHAAAQAASPTGARRSAATPGTLPPARLRALKALIWVLALLPFARLVYLGATGQYGANPLEFVTRSTGTWTLVMLCATLAVTPLRRLSGWNWLLRIRRLLGLFAFFYGTLHFMLWLGVDRGFDLAYMAKDVFKRPFITMGFAAFVLMVPLAATSTHAMVRRLGGRRWQALHRSIYAIAVLAILHYWWHKAGKNDFGEVSIYAAVVAALLGARLWWWWRGTARAATTAAAPRESSRQSSPQQSRQ</sequence>
<keyword evidence="4 7" id="KW-1133">Transmembrane helix</keyword>
<evidence type="ECO:0000256" key="6">
    <source>
        <dbReference type="ARBA" id="ARBA00023136"/>
    </source>
</evidence>
<dbReference type="HAMAP" id="MF_01207">
    <property type="entry name" value="MsrQ"/>
    <property type="match status" value="1"/>
</dbReference>
<keyword evidence="7" id="KW-0349">Heme</keyword>
<dbReference type="GO" id="GO:0010181">
    <property type="term" value="F:FMN binding"/>
    <property type="evidence" value="ECO:0007669"/>
    <property type="project" value="UniProtKB-UniRule"/>
</dbReference>
<evidence type="ECO:0000256" key="8">
    <source>
        <dbReference type="SAM" id="MobiDB-lite"/>
    </source>
</evidence>
<keyword evidence="7" id="KW-1003">Cell membrane</keyword>
<evidence type="ECO:0000256" key="4">
    <source>
        <dbReference type="ARBA" id="ARBA00022989"/>
    </source>
</evidence>
<evidence type="ECO:0000256" key="2">
    <source>
        <dbReference type="ARBA" id="ARBA00022448"/>
    </source>
</evidence>
<dbReference type="InterPro" id="IPR022837">
    <property type="entry name" value="MsrQ-like"/>
</dbReference>
<keyword evidence="2 7" id="KW-0813">Transport</keyword>
<dbReference type="RefSeq" id="WP_150082623.1">
    <property type="nucleotide sequence ID" value="NZ_VWRN01000022.1"/>
</dbReference>
<protein>
    <recommendedName>
        <fullName evidence="7">Protein-methionine-sulfoxide reductase heme-binding subunit MsrQ</fullName>
    </recommendedName>
    <alternativeName>
        <fullName evidence="7">Flavocytochrome MsrQ</fullName>
    </alternativeName>
</protein>
<dbReference type="Pfam" id="PF01794">
    <property type="entry name" value="Ferric_reduct"/>
    <property type="match status" value="1"/>
</dbReference>
<feature type="domain" description="Ferric oxidoreductase" evidence="9">
    <location>
        <begin position="81"/>
        <end position="196"/>
    </location>
</feature>
<evidence type="ECO:0000259" key="9">
    <source>
        <dbReference type="Pfam" id="PF01794"/>
    </source>
</evidence>
<dbReference type="GO" id="GO:0046872">
    <property type="term" value="F:metal ion binding"/>
    <property type="evidence" value="ECO:0007669"/>
    <property type="project" value="UniProtKB-KW"/>
</dbReference>
<dbReference type="InterPro" id="IPR013130">
    <property type="entry name" value="Fe3_Rdtase_TM_dom"/>
</dbReference>
<dbReference type="NCBIfam" id="NF003836">
    <property type="entry name" value="PRK05419.2-3"/>
    <property type="match status" value="1"/>
</dbReference>
<comment type="cofactor">
    <cofactor evidence="7">
        <name>heme b</name>
        <dbReference type="ChEBI" id="CHEBI:60344"/>
    </cofactor>
    <text evidence="7">Binds 1 heme b (iron(II)-protoporphyrin IX) group per subunit.</text>
</comment>
<reference evidence="10 11" key="1">
    <citation type="submission" date="2019-09" db="EMBL/GenBank/DDBJ databases">
        <title>Isolation of a novel species in the genus Cupriavidus from patients with sepsis using whole genome sequencing.</title>
        <authorList>
            <person name="Kweon O.J."/>
            <person name="Lee M.-K."/>
        </authorList>
    </citation>
    <scope>NUCLEOTIDE SEQUENCE [LARGE SCALE GENOMIC DNA]</scope>
    <source>
        <strain evidence="10 11">MKL-01</strain>
    </source>
</reference>
<comment type="similarity">
    <text evidence="7">Belongs to the MsrQ family.</text>
</comment>
<comment type="subcellular location">
    <subcellularLocation>
        <location evidence="7">Cell membrane</location>
        <topology evidence="7">Multi-pass membrane protein</topology>
    </subcellularLocation>
    <subcellularLocation>
        <location evidence="1">Membrane</location>
        <topology evidence="1">Multi-pass membrane protein</topology>
    </subcellularLocation>
</comment>
<dbReference type="GO" id="GO:0005886">
    <property type="term" value="C:plasma membrane"/>
    <property type="evidence" value="ECO:0007669"/>
    <property type="project" value="UniProtKB-SubCell"/>
</dbReference>
<comment type="cofactor">
    <cofactor evidence="7">
        <name>FMN</name>
        <dbReference type="ChEBI" id="CHEBI:58210"/>
    </cofactor>
    <text evidence="7">Binds 1 FMN per subunit.</text>
</comment>